<keyword evidence="2" id="KW-1185">Reference proteome</keyword>
<evidence type="ECO:0000313" key="1">
    <source>
        <dbReference type="EMBL" id="KAJ3104170.1"/>
    </source>
</evidence>
<dbReference type="Proteomes" id="UP001211907">
    <property type="component" value="Unassembled WGS sequence"/>
</dbReference>
<dbReference type="EMBL" id="JADGJH010002070">
    <property type="protein sequence ID" value="KAJ3104170.1"/>
    <property type="molecule type" value="Genomic_DNA"/>
</dbReference>
<organism evidence="1 2">
    <name type="scientific">Physocladia obscura</name>
    <dbReference type="NCBI Taxonomy" id="109957"/>
    <lineage>
        <taxon>Eukaryota</taxon>
        <taxon>Fungi</taxon>
        <taxon>Fungi incertae sedis</taxon>
        <taxon>Chytridiomycota</taxon>
        <taxon>Chytridiomycota incertae sedis</taxon>
        <taxon>Chytridiomycetes</taxon>
        <taxon>Chytridiales</taxon>
        <taxon>Chytriomycetaceae</taxon>
        <taxon>Physocladia</taxon>
    </lineage>
</organism>
<proteinExistence type="predicted"/>
<sequence>MSPKTLNPLANIAALGFLDLSATDVTLKTLQICLRPVQIMRLHLFNCPKIECLVAQKHENASDTELIFGSKKVFIDGLQVSGVSVDAAAVLNVTTSQNLRKFLVFVMPNVWSYNGIPILQNEWNKARNYFEAGGKGQFLDLMRKHYVDIDSRFISRIKKQNPEASSSAIKAEYESLECKKIWTSCAKKVMAEMPQSFTMSVDKDAYRLKHLAADLEYRVAQLHVLTVFAFDQIRGSVAAFLNIAHTYSPQVDKSKLITAYEFEARVTLALLIFASLIDGIPIIYSQAALESIFEANEINNGIRKVHWAQRPVSPLLWRIQERLEYLGLLVAMIEQDLHDCYMATAYSSNFPHGSAHDIWSRIDSFRPIIQHLHEHLYQYQISRHKSSNHQYFSYEDFEVQEPLTQLTPIGRSNTLHPSTATLINYENLKTQSIESKIALLELEILPFLMCHTLTIPAIDVMQFFPMIQHTVQWIANIVLKIHDSRKDASYERILELYAIEGGSRGRSVSRSRIGSVKKISSTNFCARIHKQVTEIAKNGVISAEEINEWTESVYNTQLDHEHNSIHEKDFENSLDGLVFYIKLKVLEAVDLIIELAYDKTTDETGLDKNSVATATSFTDKNAAEDFRNTKIAENTEIETDNDGEIQIFELLRGLRIQRHPRDPVPSSLTLKGIKIIDK</sequence>
<name>A0AAD5ST78_9FUNG</name>
<reference evidence="1" key="1">
    <citation type="submission" date="2020-05" db="EMBL/GenBank/DDBJ databases">
        <title>Phylogenomic resolution of chytrid fungi.</title>
        <authorList>
            <person name="Stajich J.E."/>
            <person name="Amses K."/>
            <person name="Simmons R."/>
            <person name="Seto K."/>
            <person name="Myers J."/>
            <person name="Bonds A."/>
            <person name="Quandt C.A."/>
            <person name="Barry K."/>
            <person name="Liu P."/>
            <person name="Grigoriev I."/>
            <person name="Longcore J.E."/>
            <person name="James T.Y."/>
        </authorList>
    </citation>
    <scope>NUCLEOTIDE SEQUENCE</scope>
    <source>
        <strain evidence="1">JEL0513</strain>
    </source>
</reference>
<dbReference type="AlphaFoldDB" id="A0AAD5ST78"/>
<comment type="caution">
    <text evidence="1">The sequence shown here is derived from an EMBL/GenBank/DDBJ whole genome shotgun (WGS) entry which is preliminary data.</text>
</comment>
<gene>
    <name evidence="1" type="ORF">HK100_004100</name>
</gene>
<protein>
    <submittedName>
        <fullName evidence="1">Uncharacterized protein</fullName>
    </submittedName>
</protein>
<evidence type="ECO:0000313" key="2">
    <source>
        <dbReference type="Proteomes" id="UP001211907"/>
    </source>
</evidence>
<accession>A0AAD5ST78</accession>